<feature type="region of interest" description="Disordered" evidence="5">
    <location>
        <begin position="437"/>
        <end position="464"/>
    </location>
</feature>
<gene>
    <name evidence="7" type="ORF">OH76DRAFT_1458405</name>
</gene>
<keyword evidence="2 4" id="KW-0863">Zinc-finger</keyword>
<sequence length="762" mass="84738">MVPAHAPTSRHTSSACGMLGRVYDFFRRPFASPDSAGASVNHSHGTGTGSNGAAGVQITFQPDGSLCIQQGGQEGRCPNRQCTGVSTLQEISCEALSYFYTKERNRDHIDVWEHSARLGLQPSATAKGGLAVLHDLGGLASKHGVRFIVESSFSGPTYFVLQTPFMISVIDQGLGRHGFVTDGDQSFFRQGTLLASCAFSTTLCQWVPVLYSWIDGLDTAHHRPHFRKLNEAIVQAAGVDFQSKFLASITDFSGAQRVAHAEEFAETMTSRNTGWAMLSEEGKTAEYNARLKDTSDFQQGCHVHFQRSAMRLKKDKSIIPPELLDTFEVCLHMLLSPVTSLDEFRETMNTLRTQFPPLMKGWITWYEQPQVASMIFPACRNNPDDFRLTEIPRTSNPIEVQHSLLHHGTGKDYDLIPGIEALFRHARQIETQYHSVQDGHYHPSGPHSRNSRPSKVYMNPNDGRAPDTYEALNAAAFEVGTLPEGRSQHRGTKAKGSVKEPKEAPCDRLHAHFGIQHSCVQTCKKGHISLGPVSPYILQCLISYDDVELTRTRFPESGNLNLAQYLQTYIPTKPDGNEWCRSFPFDLQPSAVLSMFHRKNDHFTSQIVLGDRTFDYDSMINGGRLRDIGRDILATVPSPAMVLAIYDRSSAQKAILDTYSRRTPSVIEDPDDQEPPKADCGTVYSSDPMLFSCAGCAEVKTVAIDEMSDVPGHDWIACDHCDRWSHVSCIETQFGILDNWNDSQALWKCPVCAVEPLWSDEL</sequence>
<dbReference type="Proteomes" id="UP000256964">
    <property type="component" value="Unassembled WGS sequence"/>
</dbReference>
<evidence type="ECO:0000256" key="4">
    <source>
        <dbReference type="PROSITE-ProRule" id="PRU00146"/>
    </source>
</evidence>
<feature type="domain" description="PHD-type" evidence="6">
    <location>
        <begin position="690"/>
        <end position="755"/>
    </location>
</feature>
<dbReference type="InterPro" id="IPR013083">
    <property type="entry name" value="Znf_RING/FYVE/PHD"/>
</dbReference>
<evidence type="ECO:0000313" key="7">
    <source>
        <dbReference type="EMBL" id="RDX43465.1"/>
    </source>
</evidence>
<evidence type="ECO:0000256" key="2">
    <source>
        <dbReference type="ARBA" id="ARBA00022771"/>
    </source>
</evidence>
<dbReference type="EMBL" id="KZ857464">
    <property type="protein sequence ID" value="RDX43465.1"/>
    <property type="molecule type" value="Genomic_DNA"/>
</dbReference>
<accession>A0A371CT47</accession>
<proteinExistence type="predicted"/>
<dbReference type="InterPro" id="IPR019787">
    <property type="entry name" value="Znf_PHD-finger"/>
</dbReference>
<dbReference type="PROSITE" id="PS50016">
    <property type="entry name" value="ZF_PHD_2"/>
    <property type="match status" value="1"/>
</dbReference>
<reference evidence="7 8" key="1">
    <citation type="journal article" date="2018" name="Biotechnol. Biofuels">
        <title>Integrative visual omics of the white-rot fungus Polyporus brumalis exposes the biotechnological potential of its oxidative enzymes for delignifying raw plant biomass.</title>
        <authorList>
            <person name="Miyauchi S."/>
            <person name="Rancon A."/>
            <person name="Drula E."/>
            <person name="Hage H."/>
            <person name="Chaduli D."/>
            <person name="Favel A."/>
            <person name="Grisel S."/>
            <person name="Henrissat B."/>
            <person name="Herpoel-Gimbert I."/>
            <person name="Ruiz-Duenas F.J."/>
            <person name="Chevret D."/>
            <person name="Hainaut M."/>
            <person name="Lin J."/>
            <person name="Wang M."/>
            <person name="Pangilinan J."/>
            <person name="Lipzen A."/>
            <person name="Lesage-Meessen L."/>
            <person name="Navarro D."/>
            <person name="Riley R."/>
            <person name="Grigoriev I.V."/>
            <person name="Zhou S."/>
            <person name="Raouche S."/>
            <person name="Rosso M.N."/>
        </authorList>
    </citation>
    <scope>NUCLEOTIDE SEQUENCE [LARGE SCALE GENOMIC DNA]</scope>
    <source>
        <strain evidence="7 8">BRFM 1820</strain>
    </source>
</reference>
<dbReference type="AlphaFoldDB" id="A0A371CT47"/>
<dbReference type="OrthoDB" id="2800239at2759"/>
<dbReference type="InterPro" id="IPR011011">
    <property type="entry name" value="Znf_FYVE_PHD"/>
</dbReference>
<dbReference type="STRING" id="139420.A0A371CT47"/>
<keyword evidence="8" id="KW-1185">Reference proteome</keyword>
<evidence type="ECO:0000256" key="3">
    <source>
        <dbReference type="ARBA" id="ARBA00022833"/>
    </source>
</evidence>
<evidence type="ECO:0000256" key="5">
    <source>
        <dbReference type="SAM" id="MobiDB-lite"/>
    </source>
</evidence>
<dbReference type="SUPFAM" id="SSF57903">
    <property type="entry name" value="FYVE/PHD zinc finger"/>
    <property type="match status" value="1"/>
</dbReference>
<evidence type="ECO:0000256" key="1">
    <source>
        <dbReference type="ARBA" id="ARBA00022723"/>
    </source>
</evidence>
<dbReference type="GO" id="GO:0008270">
    <property type="term" value="F:zinc ion binding"/>
    <property type="evidence" value="ECO:0007669"/>
    <property type="project" value="UniProtKB-KW"/>
</dbReference>
<protein>
    <recommendedName>
        <fullName evidence="6">PHD-type domain-containing protein</fullName>
    </recommendedName>
</protein>
<evidence type="ECO:0000259" key="6">
    <source>
        <dbReference type="PROSITE" id="PS50016"/>
    </source>
</evidence>
<keyword evidence="1" id="KW-0479">Metal-binding</keyword>
<evidence type="ECO:0000313" key="8">
    <source>
        <dbReference type="Proteomes" id="UP000256964"/>
    </source>
</evidence>
<dbReference type="CDD" id="cd15517">
    <property type="entry name" value="PHD_TCF19_like"/>
    <property type="match status" value="1"/>
</dbReference>
<dbReference type="InterPro" id="IPR001965">
    <property type="entry name" value="Znf_PHD"/>
</dbReference>
<keyword evidence="3" id="KW-0862">Zinc</keyword>
<dbReference type="Gene3D" id="3.30.40.10">
    <property type="entry name" value="Zinc/RING finger domain, C3HC4 (zinc finger)"/>
    <property type="match status" value="1"/>
</dbReference>
<organism evidence="7 8">
    <name type="scientific">Lentinus brumalis</name>
    <dbReference type="NCBI Taxonomy" id="2498619"/>
    <lineage>
        <taxon>Eukaryota</taxon>
        <taxon>Fungi</taxon>
        <taxon>Dikarya</taxon>
        <taxon>Basidiomycota</taxon>
        <taxon>Agaricomycotina</taxon>
        <taxon>Agaricomycetes</taxon>
        <taxon>Polyporales</taxon>
        <taxon>Polyporaceae</taxon>
        <taxon>Lentinus</taxon>
    </lineage>
</organism>
<name>A0A371CT47_9APHY</name>
<dbReference type="SMART" id="SM00249">
    <property type="entry name" value="PHD"/>
    <property type="match status" value="1"/>
</dbReference>
<feature type="region of interest" description="Disordered" evidence="5">
    <location>
        <begin position="34"/>
        <end position="53"/>
    </location>
</feature>